<evidence type="ECO:0000313" key="2">
    <source>
        <dbReference type="Proteomes" id="UP000309340"/>
    </source>
</evidence>
<name>A0A4U0XZ38_9PEZI</name>
<sequence length="138" mass="14102">MARIECIFVTLTGTTTSATTTTTTVTETATPLPSCLPSGQAESGGGSFACSYYIYRGQSGTISGGNYVANSAMTFSSCITACDNDQACATVNFVPSTSSCTLIDKPQGAGVPNSFVDAYTGTADADSDSALLNYNVFC</sequence>
<reference evidence="1 2" key="1">
    <citation type="submission" date="2017-03" db="EMBL/GenBank/DDBJ databases">
        <title>Genomes of endolithic fungi from Antarctica.</title>
        <authorList>
            <person name="Coleine C."/>
            <person name="Masonjones S."/>
            <person name="Stajich J.E."/>
        </authorList>
    </citation>
    <scope>NUCLEOTIDE SEQUENCE [LARGE SCALE GENOMIC DNA]</scope>
    <source>
        <strain evidence="1 2">CCFEE 5184</strain>
    </source>
</reference>
<accession>A0A4U0XZ38</accession>
<keyword evidence="2" id="KW-1185">Reference proteome</keyword>
<dbReference type="Proteomes" id="UP000309340">
    <property type="component" value="Unassembled WGS sequence"/>
</dbReference>
<evidence type="ECO:0000313" key="1">
    <source>
        <dbReference type="EMBL" id="TKA83322.1"/>
    </source>
</evidence>
<gene>
    <name evidence="1" type="ORF">B0A55_00632</name>
</gene>
<dbReference type="EMBL" id="NAJQ01000011">
    <property type="protein sequence ID" value="TKA83322.1"/>
    <property type="molecule type" value="Genomic_DNA"/>
</dbReference>
<comment type="caution">
    <text evidence="1">The sequence shown here is derived from an EMBL/GenBank/DDBJ whole genome shotgun (WGS) entry which is preliminary data.</text>
</comment>
<dbReference type="AlphaFoldDB" id="A0A4U0XZ38"/>
<proteinExistence type="predicted"/>
<organism evidence="1 2">
    <name type="scientific">Friedmanniomyces simplex</name>
    <dbReference type="NCBI Taxonomy" id="329884"/>
    <lineage>
        <taxon>Eukaryota</taxon>
        <taxon>Fungi</taxon>
        <taxon>Dikarya</taxon>
        <taxon>Ascomycota</taxon>
        <taxon>Pezizomycotina</taxon>
        <taxon>Dothideomycetes</taxon>
        <taxon>Dothideomycetidae</taxon>
        <taxon>Mycosphaerellales</taxon>
        <taxon>Teratosphaeriaceae</taxon>
        <taxon>Friedmanniomyces</taxon>
    </lineage>
</organism>
<protein>
    <submittedName>
        <fullName evidence="1">Uncharacterized protein</fullName>
    </submittedName>
</protein>